<name>A0A179FTZ3_METCM</name>
<evidence type="ECO:0000313" key="1">
    <source>
        <dbReference type="EMBL" id="OAQ69082.1"/>
    </source>
</evidence>
<dbReference type="RefSeq" id="XP_018145932.1">
    <property type="nucleotide sequence ID" value="XM_018293670.1"/>
</dbReference>
<dbReference type="GeneID" id="28857664"/>
<dbReference type="AlphaFoldDB" id="A0A179FTZ3"/>
<organism evidence="1 2">
    <name type="scientific">Pochonia chlamydosporia 170</name>
    <dbReference type="NCBI Taxonomy" id="1380566"/>
    <lineage>
        <taxon>Eukaryota</taxon>
        <taxon>Fungi</taxon>
        <taxon>Dikarya</taxon>
        <taxon>Ascomycota</taxon>
        <taxon>Pezizomycotina</taxon>
        <taxon>Sordariomycetes</taxon>
        <taxon>Hypocreomycetidae</taxon>
        <taxon>Hypocreales</taxon>
        <taxon>Clavicipitaceae</taxon>
        <taxon>Pochonia</taxon>
    </lineage>
</organism>
<accession>A0A179FTZ3</accession>
<evidence type="ECO:0000313" key="2">
    <source>
        <dbReference type="Proteomes" id="UP000078397"/>
    </source>
</evidence>
<keyword evidence="2" id="KW-1185">Reference proteome</keyword>
<protein>
    <submittedName>
        <fullName evidence="1">Uncharacterized protein</fullName>
    </submittedName>
</protein>
<sequence length="80" mass="9365">MMLLVYGYIGGDMFMGREASRQIKSSLLACNRCVQVVLPYIGYEEYLKLFECPFRGRGVPNYIFGPETEQRSQCLRWRTK</sequence>
<gene>
    <name evidence="1" type="ORF">VFPPC_15917</name>
</gene>
<reference evidence="1 2" key="1">
    <citation type="journal article" date="2016" name="PLoS Pathog.">
        <title>Biosynthesis of antibiotic leucinostatins in bio-control fungus Purpureocillium lilacinum and their inhibition on phytophthora revealed by genome mining.</title>
        <authorList>
            <person name="Wang G."/>
            <person name="Liu Z."/>
            <person name="Lin R."/>
            <person name="Li E."/>
            <person name="Mao Z."/>
            <person name="Ling J."/>
            <person name="Yang Y."/>
            <person name="Yin W.B."/>
            <person name="Xie B."/>
        </authorList>
    </citation>
    <scope>NUCLEOTIDE SEQUENCE [LARGE SCALE GENOMIC DNA]</scope>
    <source>
        <strain evidence="1">170</strain>
    </source>
</reference>
<dbReference type="EMBL" id="LSBJ02000003">
    <property type="protein sequence ID" value="OAQ69082.1"/>
    <property type="molecule type" value="Genomic_DNA"/>
</dbReference>
<dbReference type="KEGG" id="pchm:VFPPC_15917"/>
<comment type="caution">
    <text evidence="1">The sequence shown here is derived from an EMBL/GenBank/DDBJ whole genome shotgun (WGS) entry which is preliminary data.</text>
</comment>
<proteinExistence type="predicted"/>
<dbReference type="Proteomes" id="UP000078397">
    <property type="component" value="Unassembled WGS sequence"/>
</dbReference>